<name>A0A1P8KLP2_9BACT</name>
<dbReference type="InterPro" id="IPR017871">
    <property type="entry name" value="ABC_transporter-like_CS"/>
</dbReference>
<dbReference type="PROSITE" id="PS00211">
    <property type="entry name" value="ABC_TRANSPORTER_1"/>
    <property type="match status" value="1"/>
</dbReference>
<sequence>MILEVCNVTKKFGGVTAIKDTSFSVKAKEIYGLIGPNGAGKTTMFNIITGNYEPTEGDIKFHGQKINGIKPYKIVHRGIARTFQNIRLFTSMTVLDNILIGFDYQASYTYLETIFRLPRFFKEERRVKQRAFEIMEVLGIAEYADELATSLSYGQQRKVEIARALAANPQLLLLDEPAAGMNPQETHELAELFFKIRDEFDITILLIEHDMKFVNKLCDRVMVLDYGKTIFEGDIKDAIKDEEVIKAYLGDFKHA</sequence>
<dbReference type="EMBL" id="CP019070">
    <property type="protein sequence ID" value="APW65484.1"/>
    <property type="molecule type" value="Genomic_DNA"/>
</dbReference>
<dbReference type="InterPro" id="IPR003439">
    <property type="entry name" value="ABC_transporter-like_ATP-bd"/>
</dbReference>
<evidence type="ECO:0000313" key="5">
    <source>
        <dbReference type="EMBL" id="APW65484.1"/>
    </source>
</evidence>
<dbReference type="InterPro" id="IPR003593">
    <property type="entry name" value="AAA+_ATPase"/>
</dbReference>
<dbReference type="GO" id="GO:1903805">
    <property type="term" value="P:L-valine import across plasma membrane"/>
    <property type="evidence" value="ECO:0007669"/>
    <property type="project" value="TreeGrafter"/>
</dbReference>
<keyword evidence="6" id="KW-1185">Reference proteome</keyword>
<keyword evidence="3 5" id="KW-0067">ATP-binding</keyword>
<dbReference type="SUPFAM" id="SSF52540">
    <property type="entry name" value="P-loop containing nucleoside triphosphate hydrolases"/>
    <property type="match status" value="1"/>
</dbReference>
<dbReference type="Gene3D" id="3.40.50.300">
    <property type="entry name" value="P-loop containing nucleotide triphosphate hydrolases"/>
    <property type="match status" value="1"/>
</dbReference>
<dbReference type="GO" id="GO:0015192">
    <property type="term" value="F:L-phenylalanine transmembrane transporter activity"/>
    <property type="evidence" value="ECO:0007669"/>
    <property type="project" value="TreeGrafter"/>
</dbReference>
<dbReference type="PANTHER" id="PTHR45772:SF7">
    <property type="entry name" value="AMINO ACID ABC TRANSPORTER ATP-BINDING PROTEIN"/>
    <property type="match status" value="1"/>
</dbReference>
<dbReference type="CDD" id="cd03219">
    <property type="entry name" value="ABC_Mj1267_LivG_branched"/>
    <property type="match status" value="1"/>
</dbReference>
<protein>
    <submittedName>
        <fullName evidence="5">High-affinity branched-chain amino acid ABC transporter ATP-binding protein LivG</fullName>
    </submittedName>
</protein>
<dbReference type="AlphaFoldDB" id="A0A1P8KLP2"/>
<keyword evidence="2" id="KW-0547">Nucleotide-binding</keyword>
<dbReference type="Pfam" id="PF00005">
    <property type="entry name" value="ABC_tran"/>
    <property type="match status" value="1"/>
</dbReference>
<evidence type="ECO:0000259" key="4">
    <source>
        <dbReference type="PROSITE" id="PS50893"/>
    </source>
</evidence>
<dbReference type="KEGG" id="alp:LPB137_06305"/>
<accession>A0A1P8KLP2</accession>
<dbReference type="GO" id="GO:0015188">
    <property type="term" value="F:L-isoleucine transmembrane transporter activity"/>
    <property type="evidence" value="ECO:0007669"/>
    <property type="project" value="TreeGrafter"/>
</dbReference>
<dbReference type="PANTHER" id="PTHR45772">
    <property type="entry name" value="CONSERVED COMPONENT OF ABC TRANSPORTER FOR NATURAL AMINO ACIDS-RELATED"/>
    <property type="match status" value="1"/>
</dbReference>
<reference evidence="5 6" key="1">
    <citation type="submission" date="2017-01" db="EMBL/GenBank/DDBJ databases">
        <title>Genome sequencing of Arcobacter sp. LPB0137.</title>
        <authorList>
            <person name="Lee G.-W."/>
            <person name="Yi H."/>
        </authorList>
    </citation>
    <scope>NUCLEOTIDE SEQUENCE [LARGE SCALE GENOMIC DNA]</scope>
    <source>
        <strain evidence="5 6">LPB0137</strain>
    </source>
</reference>
<dbReference type="STRING" id="1850254.LPB137_06305"/>
<keyword evidence="1" id="KW-0813">Transport</keyword>
<organism evidence="5 6">
    <name type="scientific">Poseidonibacter parvus</name>
    <dbReference type="NCBI Taxonomy" id="1850254"/>
    <lineage>
        <taxon>Bacteria</taxon>
        <taxon>Pseudomonadati</taxon>
        <taxon>Campylobacterota</taxon>
        <taxon>Epsilonproteobacteria</taxon>
        <taxon>Campylobacterales</taxon>
        <taxon>Arcobacteraceae</taxon>
        <taxon>Poseidonibacter</taxon>
    </lineage>
</organism>
<dbReference type="InterPro" id="IPR027417">
    <property type="entry name" value="P-loop_NTPase"/>
</dbReference>
<evidence type="ECO:0000256" key="1">
    <source>
        <dbReference type="ARBA" id="ARBA00022448"/>
    </source>
</evidence>
<dbReference type="Proteomes" id="UP000186074">
    <property type="component" value="Chromosome"/>
</dbReference>
<dbReference type="RefSeq" id="WP_076085895.1">
    <property type="nucleotide sequence ID" value="NZ_CP019070.1"/>
</dbReference>
<evidence type="ECO:0000256" key="3">
    <source>
        <dbReference type="ARBA" id="ARBA00022840"/>
    </source>
</evidence>
<dbReference type="OrthoDB" id="5405085at2"/>
<dbReference type="SMART" id="SM00382">
    <property type="entry name" value="AAA"/>
    <property type="match status" value="1"/>
</dbReference>
<dbReference type="GO" id="GO:1903806">
    <property type="term" value="P:L-isoleucine import across plasma membrane"/>
    <property type="evidence" value="ECO:0007669"/>
    <property type="project" value="TreeGrafter"/>
</dbReference>
<evidence type="ECO:0000313" key="6">
    <source>
        <dbReference type="Proteomes" id="UP000186074"/>
    </source>
</evidence>
<dbReference type="GO" id="GO:0042941">
    <property type="term" value="P:D-alanine transmembrane transport"/>
    <property type="evidence" value="ECO:0007669"/>
    <property type="project" value="TreeGrafter"/>
</dbReference>
<proteinExistence type="predicted"/>
<dbReference type="GO" id="GO:0016887">
    <property type="term" value="F:ATP hydrolysis activity"/>
    <property type="evidence" value="ECO:0007669"/>
    <property type="project" value="InterPro"/>
</dbReference>
<dbReference type="GO" id="GO:0005524">
    <property type="term" value="F:ATP binding"/>
    <property type="evidence" value="ECO:0007669"/>
    <property type="project" value="UniProtKB-KW"/>
</dbReference>
<dbReference type="GO" id="GO:0005886">
    <property type="term" value="C:plasma membrane"/>
    <property type="evidence" value="ECO:0007669"/>
    <property type="project" value="TreeGrafter"/>
</dbReference>
<feature type="domain" description="ABC transporter" evidence="4">
    <location>
        <begin position="3"/>
        <end position="251"/>
    </location>
</feature>
<evidence type="ECO:0000256" key="2">
    <source>
        <dbReference type="ARBA" id="ARBA00022741"/>
    </source>
</evidence>
<dbReference type="GO" id="GO:0005304">
    <property type="term" value="F:L-valine transmembrane transporter activity"/>
    <property type="evidence" value="ECO:0007669"/>
    <property type="project" value="TreeGrafter"/>
</dbReference>
<gene>
    <name evidence="5" type="primary">livG</name>
    <name evidence="5" type="ORF">LPB137_06305</name>
</gene>
<dbReference type="PROSITE" id="PS50893">
    <property type="entry name" value="ABC_TRANSPORTER_2"/>
    <property type="match status" value="1"/>
</dbReference>
<dbReference type="GO" id="GO:0015808">
    <property type="term" value="P:L-alanine transport"/>
    <property type="evidence" value="ECO:0007669"/>
    <property type="project" value="TreeGrafter"/>
</dbReference>
<dbReference type="FunFam" id="3.40.50.300:FF:000421">
    <property type="entry name" value="Branched-chain amino acid ABC transporter ATP-binding protein"/>
    <property type="match status" value="1"/>
</dbReference>
<dbReference type="InterPro" id="IPR051120">
    <property type="entry name" value="ABC_AA/LPS_Transport"/>
</dbReference>